<gene>
    <name evidence="2" type="ORF">BFV95_4522</name>
</gene>
<dbReference type="EMBL" id="MIPY01000058">
    <property type="protein sequence ID" value="OES24763.1"/>
    <property type="molecule type" value="Genomic_DNA"/>
</dbReference>
<name>A0AB36FL01_ALTMA</name>
<evidence type="ECO:0000256" key="1">
    <source>
        <dbReference type="SAM" id="Phobius"/>
    </source>
</evidence>
<feature type="transmembrane region" description="Helical" evidence="1">
    <location>
        <begin position="46"/>
        <end position="63"/>
    </location>
</feature>
<keyword evidence="1" id="KW-1133">Transmembrane helix</keyword>
<keyword evidence="1" id="KW-0812">Transmembrane</keyword>
<keyword evidence="3" id="KW-1185">Reference proteome</keyword>
<reference evidence="2 3" key="1">
    <citation type="submission" date="2016-09" db="EMBL/GenBank/DDBJ databases">
        <title>Draft Genome Sequence of four Alteromonas macleodii strains isolated from copper coupons and grown long-term at elevated copper levels.</title>
        <authorList>
            <person name="Cusick K."/>
            <person name="Dale J."/>
            <person name="Little B."/>
            <person name="Biffinger J."/>
        </authorList>
    </citation>
    <scope>NUCLEOTIDE SEQUENCE [LARGE SCALE GENOMIC DNA]</scope>
    <source>
        <strain evidence="2 3">KCP01</strain>
    </source>
</reference>
<protein>
    <submittedName>
        <fullName evidence="2">Uncharacterized protein</fullName>
    </submittedName>
</protein>
<proteinExistence type="predicted"/>
<keyword evidence="1" id="KW-0472">Membrane</keyword>
<dbReference type="Proteomes" id="UP000095392">
    <property type="component" value="Unassembled WGS sequence"/>
</dbReference>
<accession>A0AB36FL01</accession>
<dbReference type="AlphaFoldDB" id="A0AB36FL01"/>
<organism evidence="2 3">
    <name type="scientific">Alteromonas macleodii</name>
    <name type="common">Pseudoalteromonas macleodii</name>
    <dbReference type="NCBI Taxonomy" id="28108"/>
    <lineage>
        <taxon>Bacteria</taxon>
        <taxon>Pseudomonadati</taxon>
        <taxon>Pseudomonadota</taxon>
        <taxon>Gammaproteobacteria</taxon>
        <taxon>Alteromonadales</taxon>
        <taxon>Alteromonadaceae</taxon>
        <taxon>Alteromonas/Salinimonas group</taxon>
        <taxon>Alteromonas</taxon>
    </lineage>
</organism>
<evidence type="ECO:0000313" key="2">
    <source>
        <dbReference type="EMBL" id="OES24763.1"/>
    </source>
</evidence>
<feature type="transmembrane region" description="Helical" evidence="1">
    <location>
        <begin position="21"/>
        <end position="40"/>
    </location>
</feature>
<evidence type="ECO:0000313" key="3">
    <source>
        <dbReference type="Proteomes" id="UP000095392"/>
    </source>
</evidence>
<sequence length="128" mass="14673">MKIKHIGEFEEQNEGFEIVDVCAIVTAIALVGWALFCVVIESRVLMPFALIPLALFAACVFYRQAIDKQAKRKSAAMFQEHYKGFDKAILVEMRQSDEFSDYEQKLIKELLNTHFPGWSLPTLQAQQM</sequence>
<dbReference type="RefSeq" id="WP_069945275.1">
    <property type="nucleotide sequence ID" value="NZ_MIPW01000063.1"/>
</dbReference>
<comment type="caution">
    <text evidence="2">The sequence shown here is derived from an EMBL/GenBank/DDBJ whole genome shotgun (WGS) entry which is preliminary data.</text>
</comment>